<feature type="compositionally biased region" description="Basic and acidic residues" evidence="1">
    <location>
        <begin position="117"/>
        <end position="131"/>
    </location>
</feature>
<dbReference type="SMART" id="SM00384">
    <property type="entry name" value="AT_hook"/>
    <property type="match status" value="2"/>
</dbReference>
<feature type="compositionally biased region" description="Acidic residues" evidence="1">
    <location>
        <begin position="227"/>
        <end position="236"/>
    </location>
</feature>
<reference evidence="3" key="1">
    <citation type="journal article" date="2023" name="Mol. Phylogenet. Evol.">
        <title>Genome-scale phylogeny and comparative genomics of the fungal order Sordariales.</title>
        <authorList>
            <person name="Hensen N."/>
            <person name="Bonometti L."/>
            <person name="Westerberg I."/>
            <person name="Brannstrom I.O."/>
            <person name="Guillou S."/>
            <person name="Cros-Aarteil S."/>
            <person name="Calhoun S."/>
            <person name="Haridas S."/>
            <person name="Kuo A."/>
            <person name="Mondo S."/>
            <person name="Pangilinan J."/>
            <person name="Riley R."/>
            <person name="LaButti K."/>
            <person name="Andreopoulos B."/>
            <person name="Lipzen A."/>
            <person name="Chen C."/>
            <person name="Yan M."/>
            <person name="Daum C."/>
            <person name="Ng V."/>
            <person name="Clum A."/>
            <person name="Steindorff A."/>
            <person name="Ohm R.A."/>
            <person name="Martin F."/>
            <person name="Silar P."/>
            <person name="Natvig D.O."/>
            <person name="Lalanne C."/>
            <person name="Gautier V."/>
            <person name="Ament-Velasquez S.L."/>
            <person name="Kruys A."/>
            <person name="Hutchinson M.I."/>
            <person name="Powell A.J."/>
            <person name="Barry K."/>
            <person name="Miller A.N."/>
            <person name="Grigoriev I.V."/>
            <person name="Debuchy R."/>
            <person name="Gladieux P."/>
            <person name="Hiltunen Thoren M."/>
            <person name="Johannesson H."/>
        </authorList>
    </citation>
    <scope>NUCLEOTIDE SEQUENCE</scope>
    <source>
        <strain evidence="3">PSN243</strain>
    </source>
</reference>
<dbReference type="GO" id="GO:0003700">
    <property type="term" value="F:DNA-binding transcription factor activity"/>
    <property type="evidence" value="ECO:0007669"/>
    <property type="project" value="InterPro"/>
</dbReference>
<proteinExistence type="predicted"/>
<sequence>MRVDSSSTAPLTGYTPFQTLPELTPNGLPHVGARGALEASSQLLGQTSWLGTPTPMPTVGSMVGGSHPSMNLGFQHLNLQYFPATVPPALGSYAIGEGGSHVWGSSPSGGAMLGSQSEHHGAKHDSPGKQEKVKKKRGRPRLYDDDGTERPKRKPGRPPMYVVSDAGSSTSPLQVIRSVSTASDSSSALAPTWSQLDSQGPEMATSRDASSRKSKGKAKEKPASIGEGDDEEEDDEEARRQEVIRARNKTAASRYRAKTQAAIAIMEAEERDVSSRRQALIACATQLKEEVYFLKNEILRQAECGCPLITGYLAEATQLAYSPTSSGAGRTGSISSGMENMALSGDVSRIAHCEGCSERAGGFGGPAIDGDGSRPGFF</sequence>
<feature type="compositionally biased region" description="Basic and acidic residues" evidence="1">
    <location>
        <begin position="141"/>
        <end position="150"/>
    </location>
</feature>
<evidence type="ECO:0000313" key="3">
    <source>
        <dbReference type="EMBL" id="KAK4451400.1"/>
    </source>
</evidence>
<evidence type="ECO:0000313" key="4">
    <source>
        <dbReference type="Proteomes" id="UP001321760"/>
    </source>
</evidence>
<gene>
    <name evidence="3" type="ORF">QBC34DRAFT_400899</name>
</gene>
<dbReference type="AlphaFoldDB" id="A0AAV9GUS8"/>
<dbReference type="Gene3D" id="1.20.5.170">
    <property type="match status" value="1"/>
</dbReference>
<dbReference type="SUPFAM" id="SSF57959">
    <property type="entry name" value="Leucine zipper domain"/>
    <property type="match status" value="1"/>
</dbReference>
<comment type="caution">
    <text evidence="3">The sequence shown here is derived from an EMBL/GenBank/DDBJ whole genome shotgun (WGS) entry which is preliminary data.</text>
</comment>
<dbReference type="EMBL" id="MU865928">
    <property type="protein sequence ID" value="KAK4451400.1"/>
    <property type="molecule type" value="Genomic_DNA"/>
</dbReference>
<evidence type="ECO:0000256" key="1">
    <source>
        <dbReference type="SAM" id="MobiDB-lite"/>
    </source>
</evidence>
<dbReference type="InterPro" id="IPR017956">
    <property type="entry name" value="AT_hook_DNA-bd_motif"/>
</dbReference>
<feature type="compositionally biased region" description="Polar residues" evidence="1">
    <location>
        <begin position="1"/>
        <end position="18"/>
    </location>
</feature>
<feature type="region of interest" description="Disordered" evidence="1">
    <location>
        <begin position="106"/>
        <end position="240"/>
    </location>
</feature>
<dbReference type="PROSITE" id="PS00036">
    <property type="entry name" value="BZIP_BASIC"/>
    <property type="match status" value="1"/>
</dbReference>
<dbReference type="Proteomes" id="UP001321760">
    <property type="component" value="Unassembled WGS sequence"/>
</dbReference>
<organism evidence="3 4">
    <name type="scientific">Podospora aff. communis PSN243</name>
    <dbReference type="NCBI Taxonomy" id="3040156"/>
    <lineage>
        <taxon>Eukaryota</taxon>
        <taxon>Fungi</taxon>
        <taxon>Dikarya</taxon>
        <taxon>Ascomycota</taxon>
        <taxon>Pezizomycotina</taxon>
        <taxon>Sordariomycetes</taxon>
        <taxon>Sordariomycetidae</taxon>
        <taxon>Sordariales</taxon>
        <taxon>Podosporaceae</taxon>
        <taxon>Podospora</taxon>
    </lineage>
</organism>
<evidence type="ECO:0000259" key="2">
    <source>
        <dbReference type="PROSITE" id="PS00036"/>
    </source>
</evidence>
<accession>A0AAV9GUS8</accession>
<keyword evidence="4" id="KW-1185">Reference proteome</keyword>
<dbReference type="GO" id="GO:0003677">
    <property type="term" value="F:DNA binding"/>
    <property type="evidence" value="ECO:0007669"/>
    <property type="project" value="InterPro"/>
</dbReference>
<feature type="region of interest" description="Disordered" evidence="1">
    <location>
        <begin position="1"/>
        <end position="32"/>
    </location>
</feature>
<reference evidence="3" key="2">
    <citation type="submission" date="2023-05" db="EMBL/GenBank/DDBJ databases">
        <authorList>
            <consortium name="Lawrence Berkeley National Laboratory"/>
            <person name="Steindorff A."/>
            <person name="Hensen N."/>
            <person name="Bonometti L."/>
            <person name="Westerberg I."/>
            <person name="Brannstrom I.O."/>
            <person name="Guillou S."/>
            <person name="Cros-Aarteil S."/>
            <person name="Calhoun S."/>
            <person name="Haridas S."/>
            <person name="Kuo A."/>
            <person name="Mondo S."/>
            <person name="Pangilinan J."/>
            <person name="Riley R."/>
            <person name="Labutti K."/>
            <person name="Andreopoulos B."/>
            <person name="Lipzen A."/>
            <person name="Chen C."/>
            <person name="Yanf M."/>
            <person name="Daum C."/>
            <person name="Ng V."/>
            <person name="Clum A."/>
            <person name="Ohm R."/>
            <person name="Martin F."/>
            <person name="Silar P."/>
            <person name="Natvig D."/>
            <person name="Lalanne C."/>
            <person name="Gautier V."/>
            <person name="Ament-Velasquez S.L."/>
            <person name="Kruys A."/>
            <person name="Hutchinson M.I."/>
            <person name="Powell A.J."/>
            <person name="Barry K."/>
            <person name="Miller A.N."/>
            <person name="Grigoriev I.V."/>
            <person name="Debuchy R."/>
            <person name="Gladieux P."/>
            <person name="Thoren M.H."/>
            <person name="Johannesson H."/>
        </authorList>
    </citation>
    <scope>NUCLEOTIDE SEQUENCE</scope>
    <source>
        <strain evidence="3">PSN243</strain>
    </source>
</reference>
<feature type="domain" description="BZIP" evidence="2">
    <location>
        <begin position="245"/>
        <end position="258"/>
    </location>
</feature>
<feature type="compositionally biased region" description="Low complexity" evidence="1">
    <location>
        <begin position="178"/>
        <end position="190"/>
    </location>
</feature>
<name>A0AAV9GUS8_9PEZI</name>
<dbReference type="InterPro" id="IPR004827">
    <property type="entry name" value="bZIP"/>
</dbReference>
<protein>
    <recommendedName>
        <fullName evidence="2">BZIP domain-containing protein</fullName>
    </recommendedName>
</protein>
<dbReference type="InterPro" id="IPR046347">
    <property type="entry name" value="bZIP_sf"/>
</dbReference>